<evidence type="ECO:0000313" key="2">
    <source>
        <dbReference type="EMBL" id="MBQ0937827.1"/>
    </source>
</evidence>
<name>A0ABS5E336_9BURK</name>
<organism evidence="2 3">
    <name type="scientific">Ideonella paludis</name>
    <dbReference type="NCBI Taxonomy" id="1233411"/>
    <lineage>
        <taxon>Bacteria</taxon>
        <taxon>Pseudomonadati</taxon>
        <taxon>Pseudomonadota</taxon>
        <taxon>Betaproteobacteria</taxon>
        <taxon>Burkholderiales</taxon>
        <taxon>Sphaerotilaceae</taxon>
        <taxon>Ideonella</taxon>
    </lineage>
</organism>
<evidence type="ECO:0000313" key="3">
    <source>
        <dbReference type="Proteomes" id="UP000672097"/>
    </source>
</evidence>
<dbReference type="InterPro" id="IPR031044">
    <property type="entry name" value="Small_Trp_rich"/>
</dbReference>
<proteinExistence type="predicted"/>
<dbReference type="NCBIfam" id="TIGR04438">
    <property type="entry name" value="small_Trp_rich"/>
    <property type="match status" value="1"/>
</dbReference>
<feature type="compositionally biased region" description="Basic and acidic residues" evidence="1">
    <location>
        <begin position="84"/>
        <end position="93"/>
    </location>
</feature>
<gene>
    <name evidence="2" type="ORF">KAK11_21065</name>
</gene>
<reference evidence="2 3" key="1">
    <citation type="submission" date="2021-04" db="EMBL/GenBank/DDBJ databases">
        <title>The genome sequence of type strain Ideonella paludis KCTC 32238.</title>
        <authorList>
            <person name="Liu Y."/>
        </authorList>
    </citation>
    <scope>NUCLEOTIDE SEQUENCE [LARGE SCALE GENOMIC DNA]</scope>
    <source>
        <strain evidence="2 3">KCTC 32238</strain>
    </source>
</reference>
<protein>
    <submittedName>
        <fullName evidence="2">TIGR04438 family Trp-rich protein</fullName>
    </submittedName>
</protein>
<dbReference type="Proteomes" id="UP000672097">
    <property type="component" value="Unassembled WGS sequence"/>
</dbReference>
<keyword evidence="3" id="KW-1185">Reference proteome</keyword>
<accession>A0ABS5E336</accession>
<dbReference type="EMBL" id="JAGQDG010000010">
    <property type="protein sequence ID" value="MBQ0937827.1"/>
    <property type="molecule type" value="Genomic_DNA"/>
</dbReference>
<feature type="region of interest" description="Disordered" evidence="1">
    <location>
        <begin position="68"/>
        <end position="93"/>
    </location>
</feature>
<sequence>MLMVILGLGLIVMHFAGIGAPGRWNTELFGDLWKFLLPFGLALLWWKIQDLSGLDARNAMELDARQKARRRQRTAASLGLGVARPDEPLRPRR</sequence>
<evidence type="ECO:0000256" key="1">
    <source>
        <dbReference type="SAM" id="MobiDB-lite"/>
    </source>
</evidence>
<dbReference type="RefSeq" id="WP_210811552.1">
    <property type="nucleotide sequence ID" value="NZ_JAGQDG010000010.1"/>
</dbReference>
<comment type="caution">
    <text evidence="2">The sequence shown here is derived from an EMBL/GenBank/DDBJ whole genome shotgun (WGS) entry which is preliminary data.</text>
</comment>